<comment type="subcellular location">
    <subcellularLocation>
        <location evidence="1">Cell inner membrane</location>
        <topology evidence="1">Peripheral membrane protein</topology>
    </subcellularLocation>
</comment>
<evidence type="ECO:0000256" key="4">
    <source>
        <dbReference type="ARBA" id="ARBA00022475"/>
    </source>
</evidence>
<protein>
    <submittedName>
        <fullName evidence="9">Oligopeptide/dipeptide ABC transporter, ATP-binding protein</fullName>
    </submittedName>
</protein>
<reference evidence="9" key="1">
    <citation type="submission" date="2012-01" db="EMBL/GenBank/DDBJ databases">
        <title>The Genome Sequence of Treponema denticola H-22.</title>
        <authorList>
            <consortium name="The Broad Institute Genome Sequencing Platform"/>
            <person name="Earl A."/>
            <person name="Ward D."/>
            <person name="Feldgarden M."/>
            <person name="Gevers D."/>
            <person name="Blanton J.M."/>
            <person name="Fenno C.J."/>
            <person name="Baranova O.V."/>
            <person name="Mathney J."/>
            <person name="Dewhirst F.E."/>
            <person name="Izard J."/>
            <person name="Young S.K."/>
            <person name="Zeng Q."/>
            <person name="Gargeya S."/>
            <person name="Fitzgerald M."/>
            <person name="Haas B."/>
            <person name="Abouelleil A."/>
            <person name="Alvarado L."/>
            <person name="Arachchi H.M."/>
            <person name="Berlin A."/>
            <person name="Chapman S.B."/>
            <person name="Gearin G."/>
            <person name="Goldberg J."/>
            <person name="Griggs A."/>
            <person name="Gujja S."/>
            <person name="Hansen M."/>
            <person name="Heiman D."/>
            <person name="Howarth C."/>
            <person name="Larimer J."/>
            <person name="Lui A."/>
            <person name="MacDonald P.J.P."/>
            <person name="McCowen C."/>
            <person name="Montmayeur A."/>
            <person name="Murphy C."/>
            <person name="Neiman D."/>
            <person name="Pearson M."/>
            <person name="Priest M."/>
            <person name="Roberts A."/>
            <person name="Saif S."/>
            <person name="Shea T."/>
            <person name="Sisk P."/>
            <person name="Stolte C."/>
            <person name="Sykes S."/>
            <person name="Wortman J."/>
            <person name="Nusbaum C."/>
            <person name="Birren B."/>
        </authorList>
    </citation>
    <scope>NUCLEOTIDE SEQUENCE [LARGE SCALE GENOMIC DNA]</scope>
    <source>
        <strain evidence="9">H-22</strain>
    </source>
</reference>
<dbReference type="PANTHER" id="PTHR43297">
    <property type="entry name" value="OLIGOPEPTIDE TRANSPORT ATP-BINDING PROTEIN APPD"/>
    <property type="match status" value="1"/>
</dbReference>
<dbReference type="PATRIC" id="fig|999432.5.peg.2453"/>
<dbReference type="SMART" id="SM00382">
    <property type="entry name" value="AAA"/>
    <property type="match status" value="1"/>
</dbReference>
<keyword evidence="5" id="KW-0547">Nucleotide-binding</keyword>
<gene>
    <name evidence="9" type="ORF">HMPREF9726_02361</name>
</gene>
<evidence type="ECO:0000256" key="3">
    <source>
        <dbReference type="ARBA" id="ARBA00022448"/>
    </source>
</evidence>
<dbReference type="SUPFAM" id="SSF52540">
    <property type="entry name" value="P-loop containing nucleoside triphosphate hydrolases"/>
    <property type="match status" value="1"/>
</dbReference>
<dbReference type="AlphaFoldDB" id="A0A0E2E3L7"/>
<keyword evidence="7" id="KW-0472">Membrane</keyword>
<organism evidence="9">
    <name type="scientific">Treponema denticola H-22</name>
    <dbReference type="NCBI Taxonomy" id="999432"/>
    <lineage>
        <taxon>Bacteria</taxon>
        <taxon>Pseudomonadati</taxon>
        <taxon>Spirochaetota</taxon>
        <taxon>Spirochaetia</taxon>
        <taxon>Spirochaetales</taxon>
        <taxon>Treponemataceae</taxon>
        <taxon>Treponema</taxon>
    </lineage>
</organism>
<evidence type="ECO:0000256" key="5">
    <source>
        <dbReference type="ARBA" id="ARBA00022741"/>
    </source>
</evidence>
<dbReference type="HOGENOM" id="CLU_000604_1_23_12"/>
<dbReference type="GO" id="GO:0005886">
    <property type="term" value="C:plasma membrane"/>
    <property type="evidence" value="ECO:0007669"/>
    <property type="project" value="UniProtKB-SubCell"/>
</dbReference>
<feature type="domain" description="ABC transporter" evidence="8">
    <location>
        <begin position="7"/>
        <end position="260"/>
    </location>
</feature>
<dbReference type="PROSITE" id="PS50893">
    <property type="entry name" value="ABC_TRANSPORTER_2"/>
    <property type="match status" value="1"/>
</dbReference>
<dbReference type="GO" id="GO:0016887">
    <property type="term" value="F:ATP hydrolysis activity"/>
    <property type="evidence" value="ECO:0007669"/>
    <property type="project" value="InterPro"/>
</dbReference>
<comment type="similarity">
    <text evidence="2">Belongs to the ABC transporter superfamily.</text>
</comment>
<evidence type="ECO:0000256" key="2">
    <source>
        <dbReference type="ARBA" id="ARBA00005417"/>
    </source>
</evidence>
<proteinExistence type="inferred from homology"/>
<dbReference type="PROSITE" id="PS00211">
    <property type="entry name" value="ABC_TRANSPORTER_1"/>
    <property type="match status" value="1"/>
</dbReference>
<comment type="caution">
    <text evidence="9">The sequence shown here is derived from an EMBL/GenBank/DDBJ whole genome shotgun (WGS) entry which is preliminary data.</text>
</comment>
<sequence>MSGENLLTIEDLSVAFKSGAGDPVEVIDRVSLKLERGRTLSLVGESGCGKSVTASSVMRILPQPYGIVTNGKILFEGQNILDLPIDEMYKKRGAEIAMIFQEPMTALNPVHIVEKQIGEVFELHRPEIAKDERQTHVLKVLKDVEMPSAEQRLKNYPFQLSGGMRQRVMIAMALAGHPKLLIADEPTTALDVTVQAQILALIKALQEKNNMSVLYITHDMGVVAEVSDDVAVMYAGQIVETADVNTIFKNPRHPYTRGLIASMPKMNSEPKTHLPYIKGAVPSPRAYPATCRFAERCSYATDYCRSNTPQLEEFEPGHFIRCFRAKELD</sequence>
<dbReference type="Pfam" id="PF08352">
    <property type="entry name" value="oligo_HPY"/>
    <property type="match status" value="1"/>
</dbReference>
<dbReference type="InterPro" id="IPR013563">
    <property type="entry name" value="Oligopep_ABC_C"/>
</dbReference>
<accession>A0A0E2E3L7</accession>
<evidence type="ECO:0000256" key="7">
    <source>
        <dbReference type="ARBA" id="ARBA00023136"/>
    </source>
</evidence>
<keyword evidence="4" id="KW-1003">Cell membrane</keyword>
<dbReference type="NCBIfam" id="TIGR01727">
    <property type="entry name" value="oligo_HPY"/>
    <property type="match status" value="1"/>
</dbReference>
<evidence type="ECO:0000256" key="1">
    <source>
        <dbReference type="ARBA" id="ARBA00004417"/>
    </source>
</evidence>
<dbReference type="GO" id="GO:0005524">
    <property type="term" value="F:ATP binding"/>
    <property type="evidence" value="ECO:0007669"/>
    <property type="project" value="UniProtKB-KW"/>
</dbReference>
<dbReference type="EMBL" id="AGDV01000021">
    <property type="protein sequence ID" value="EMB30676.1"/>
    <property type="molecule type" value="Genomic_DNA"/>
</dbReference>
<dbReference type="InterPro" id="IPR027417">
    <property type="entry name" value="P-loop_NTPase"/>
</dbReference>
<dbReference type="GO" id="GO:0015833">
    <property type="term" value="P:peptide transport"/>
    <property type="evidence" value="ECO:0007669"/>
    <property type="project" value="InterPro"/>
</dbReference>
<dbReference type="InterPro" id="IPR017871">
    <property type="entry name" value="ABC_transporter-like_CS"/>
</dbReference>
<keyword evidence="3" id="KW-0813">Transport</keyword>
<dbReference type="InterPro" id="IPR003439">
    <property type="entry name" value="ABC_transporter-like_ATP-bd"/>
</dbReference>
<evidence type="ECO:0000256" key="6">
    <source>
        <dbReference type="ARBA" id="ARBA00022840"/>
    </source>
</evidence>
<evidence type="ECO:0000313" key="9">
    <source>
        <dbReference type="EMBL" id="EMB30676.1"/>
    </source>
</evidence>
<dbReference type="InterPro" id="IPR003593">
    <property type="entry name" value="AAA+_ATPase"/>
</dbReference>
<dbReference type="InterPro" id="IPR050388">
    <property type="entry name" value="ABC_Ni/Peptide_Import"/>
</dbReference>
<dbReference type="RefSeq" id="WP_002677444.1">
    <property type="nucleotide sequence ID" value="NZ_CM001795.1"/>
</dbReference>
<dbReference type="Proteomes" id="UP000011705">
    <property type="component" value="Chromosome"/>
</dbReference>
<keyword evidence="6 9" id="KW-0067">ATP-binding</keyword>
<dbReference type="CDD" id="cd03257">
    <property type="entry name" value="ABC_NikE_OppD_transporters"/>
    <property type="match status" value="1"/>
</dbReference>
<dbReference type="Pfam" id="PF00005">
    <property type="entry name" value="ABC_tran"/>
    <property type="match status" value="1"/>
</dbReference>
<dbReference type="PANTHER" id="PTHR43297:SF2">
    <property type="entry name" value="DIPEPTIDE TRANSPORT ATP-BINDING PROTEIN DPPD"/>
    <property type="match status" value="1"/>
</dbReference>
<evidence type="ECO:0000259" key="8">
    <source>
        <dbReference type="PROSITE" id="PS50893"/>
    </source>
</evidence>
<dbReference type="Gene3D" id="3.40.50.300">
    <property type="entry name" value="P-loop containing nucleotide triphosphate hydrolases"/>
    <property type="match status" value="1"/>
</dbReference>
<name>A0A0E2E3L7_TREDN</name>
<dbReference type="FunFam" id="3.40.50.300:FF:000016">
    <property type="entry name" value="Oligopeptide ABC transporter ATP-binding component"/>
    <property type="match status" value="1"/>
</dbReference>